<dbReference type="Gene3D" id="1.20.120.520">
    <property type="entry name" value="nmb1532 protein domain like"/>
    <property type="match status" value="1"/>
</dbReference>
<gene>
    <name evidence="2" type="ORF">SAMN05216252_110139</name>
</gene>
<feature type="domain" description="Hemerythrin-like" evidence="1">
    <location>
        <begin position="12"/>
        <end position="147"/>
    </location>
</feature>
<protein>
    <submittedName>
        <fullName evidence="2">Hemerythrin HHE cation binding domain-containing protein</fullName>
    </submittedName>
</protein>
<evidence type="ECO:0000259" key="1">
    <source>
        <dbReference type="Pfam" id="PF01814"/>
    </source>
</evidence>
<dbReference type="CDD" id="cd12108">
    <property type="entry name" value="Hr-like"/>
    <property type="match status" value="1"/>
</dbReference>
<accession>A0A239IGI0</accession>
<dbReference type="RefSeq" id="WP_089225581.1">
    <property type="nucleotide sequence ID" value="NZ_FZOF01000010.1"/>
</dbReference>
<organism evidence="2 3">
    <name type="scientific">Actinacidiphila glaucinigra</name>
    <dbReference type="NCBI Taxonomy" id="235986"/>
    <lineage>
        <taxon>Bacteria</taxon>
        <taxon>Bacillati</taxon>
        <taxon>Actinomycetota</taxon>
        <taxon>Actinomycetes</taxon>
        <taxon>Kitasatosporales</taxon>
        <taxon>Streptomycetaceae</taxon>
        <taxon>Actinacidiphila</taxon>
    </lineage>
</organism>
<sequence length="231" mass="25997">MSTDNAVPMANVKEMHVVHTMFRREFGLTPALVRGVADGDLTRTRIVAEHIDIMLSALTGHHEGEDIGLWPRLLERVSGELAPLVHVMEEQHERLHAVCDELAGAVRSWRVSGDLVRGKEVAEIADRLNRIAFEHMQLEEESILPLAEKHITAAEWAELGRHGTSRTSPDRLDLQFGMTLYEGDPAVMKGLLKGAPLRVRVLMPMRCRRRYRAYARQLHGTATPPRVGRRG</sequence>
<reference evidence="2 3" key="1">
    <citation type="submission" date="2017-06" db="EMBL/GenBank/DDBJ databases">
        <authorList>
            <person name="Kim H.J."/>
            <person name="Triplett B.A."/>
        </authorList>
    </citation>
    <scope>NUCLEOTIDE SEQUENCE [LARGE SCALE GENOMIC DNA]</scope>
    <source>
        <strain evidence="2 3">CGMCC 4.1858</strain>
    </source>
</reference>
<dbReference type="AlphaFoldDB" id="A0A239IGI0"/>
<dbReference type="Proteomes" id="UP000198280">
    <property type="component" value="Unassembled WGS sequence"/>
</dbReference>
<name>A0A239IGI0_9ACTN</name>
<dbReference type="EMBL" id="FZOF01000010">
    <property type="protein sequence ID" value="SNS92358.1"/>
    <property type="molecule type" value="Genomic_DNA"/>
</dbReference>
<dbReference type="InterPro" id="IPR012312">
    <property type="entry name" value="Hemerythrin-like"/>
</dbReference>
<evidence type="ECO:0000313" key="2">
    <source>
        <dbReference type="EMBL" id="SNS92358.1"/>
    </source>
</evidence>
<keyword evidence="3" id="KW-1185">Reference proteome</keyword>
<evidence type="ECO:0000313" key="3">
    <source>
        <dbReference type="Proteomes" id="UP000198280"/>
    </source>
</evidence>
<dbReference type="Pfam" id="PF01814">
    <property type="entry name" value="Hemerythrin"/>
    <property type="match status" value="1"/>
</dbReference>
<proteinExistence type="predicted"/>
<dbReference type="OrthoDB" id="5197650at2"/>